<dbReference type="AlphaFoldDB" id="A0A2B7Z7J5"/>
<proteinExistence type="predicted"/>
<reference evidence="1 2" key="1">
    <citation type="submission" date="2017-10" db="EMBL/GenBank/DDBJ databases">
        <title>Comparative genomics in systemic dimorphic fungi from Ajellomycetaceae.</title>
        <authorList>
            <person name="Munoz J.F."/>
            <person name="Mcewen J.G."/>
            <person name="Clay O.K."/>
            <person name="Cuomo C.A."/>
        </authorList>
    </citation>
    <scope>NUCLEOTIDE SEQUENCE [LARGE SCALE GENOMIC DNA]</scope>
    <source>
        <strain evidence="1 2">UAMH4076</strain>
    </source>
</reference>
<name>A0A2B7Z7J5_9EURO</name>
<dbReference type="PANTHER" id="PTHR37535:SF4">
    <property type="entry name" value="FLUG DOMAIN-CONTAINING PROTEIN"/>
    <property type="match status" value="1"/>
</dbReference>
<dbReference type="PANTHER" id="PTHR37535">
    <property type="entry name" value="FLUG DOMAIN PROTEIN"/>
    <property type="match status" value="1"/>
</dbReference>
<dbReference type="STRING" id="73230.A0A2B7Z7J5"/>
<sequence length="194" mass="21760">MEKIGEAYKYRKGAAEAFDENMTEHKRNHAMGHTKGEIFRAYVNPYAGDTQSIYLGTPTKEALNKLSTHASLTCDPGTTTPDWNYALSFIISVGKVVPTELARNYPFPINFPLRSPTGLQCPECLSNVNYHSAVRQLSFVSKYNLKDHINLRLAKKGFKKVVICDYPGCKELVISKTHYYHHVVPVHAIQLSGA</sequence>
<evidence type="ECO:0000313" key="1">
    <source>
        <dbReference type="EMBL" id="PGH29555.1"/>
    </source>
</evidence>
<organism evidence="1 2">
    <name type="scientific">[Emmonsia] crescens</name>
    <dbReference type="NCBI Taxonomy" id="73230"/>
    <lineage>
        <taxon>Eukaryota</taxon>
        <taxon>Fungi</taxon>
        <taxon>Dikarya</taxon>
        <taxon>Ascomycota</taxon>
        <taxon>Pezizomycotina</taxon>
        <taxon>Eurotiomycetes</taxon>
        <taxon>Eurotiomycetidae</taxon>
        <taxon>Onygenales</taxon>
        <taxon>Ajellomycetaceae</taxon>
        <taxon>Emergomyces</taxon>
    </lineage>
</organism>
<protein>
    <submittedName>
        <fullName evidence="1">Uncharacterized protein</fullName>
    </submittedName>
</protein>
<comment type="caution">
    <text evidence="1">The sequence shown here is derived from an EMBL/GenBank/DDBJ whole genome shotgun (WGS) entry which is preliminary data.</text>
</comment>
<gene>
    <name evidence="1" type="ORF">GX50_07697</name>
</gene>
<keyword evidence="2" id="KW-1185">Reference proteome</keyword>
<dbReference type="InterPro" id="IPR021842">
    <property type="entry name" value="DUF3435"/>
</dbReference>
<dbReference type="EMBL" id="PDND01000231">
    <property type="protein sequence ID" value="PGH29555.1"/>
    <property type="molecule type" value="Genomic_DNA"/>
</dbReference>
<accession>A0A2B7Z7J5</accession>
<evidence type="ECO:0000313" key="2">
    <source>
        <dbReference type="Proteomes" id="UP000226031"/>
    </source>
</evidence>
<dbReference type="Pfam" id="PF11917">
    <property type="entry name" value="DUF3435"/>
    <property type="match status" value="1"/>
</dbReference>
<dbReference type="Proteomes" id="UP000226031">
    <property type="component" value="Unassembled WGS sequence"/>
</dbReference>